<dbReference type="InterPro" id="IPR008630">
    <property type="entry name" value="Glyco_trans_34"/>
</dbReference>
<dbReference type="GO" id="GO:0006487">
    <property type="term" value="P:protein N-linked glycosylation"/>
    <property type="evidence" value="ECO:0007669"/>
    <property type="project" value="TreeGrafter"/>
</dbReference>
<dbReference type="Proteomes" id="UP000649617">
    <property type="component" value="Unassembled WGS sequence"/>
</dbReference>
<name>A0A812LXD4_SYMPI</name>
<dbReference type="GO" id="GO:0016757">
    <property type="term" value="F:glycosyltransferase activity"/>
    <property type="evidence" value="ECO:0007669"/>
    <property type="project" value="UniProtKB-KW"/>
</dbReference>
<proteinExistence type="inferred from homology"/>
<dbReference type="Pfam" id="PF05637">
    <property type="entry name" value="Glyco_transf_34"/>
    <property type="match status" value="1"/>
</dbReference>
<dbReference type="EMBL" id="CAJNIZ010006914">
    <property type="protein sequence ID" value="CAE7253570.1"/>
    <property type="molecule type" value="Genomic_DNA"/>
</dbReference>
<reference evidence="4" key="1">
    <citation type="submission" date="2021-02" db="EMBL/GenBank/DDBJ databases">
        <authorList>
            <person name="Dougan E. K."/>
            <person name="Rhodes N."/>
            <person name="Thang M."/>
            <person name="Chan C."/>
        </authorList>
    </citation>
    <scope>NUCLEOTIDE SEQUENCE</scope>
</reference>
<evidence type="ECO:0000256" key="1">
    <source>
        <dbReference type="ARBA" id="ARBA00005664"/>
    </source>
</evidence>
<sequence>MPNAPPKRFLPRLHIQYQIMLGQLHDALRVQPPPWSRTAAFGRIEVHSICSYKPDPTSKTTLESPLPGLSVPNHEAYAQRHGYRYVVHRENALPDREAHYSKMYVVYQRLTGQRAHWAFDANRPEDAPPDWIFFIDCDAFFTDFETSVSDLINTYAQPVPGSVDFAHFLVAEDPGGINTGVFMVRNSAWSLRFLERVASSTFTVAWDQSMFFWHMVRAALEMNLEDFSYPPEVRLVHQAHFNAFVPPASVDWMAHEWQPSNFVRHFAGCPWQEQPCLQMMMDPWMNISPINEQCILKW</sequence>
<organism evidence="4 5">
    <name type="scientific">Symbiodinium pilosum</name>
    <name type="common">Dinoflagellate</name>
    <dbReference type="NCBI Taxonomy" id="2952"/>
    <lineage>
        <taxon>Eukaryota</taxon>
        <taxon>Sar</taxon>
        <taxon>Alveolata</taxon>
        <taxon>Dinophyceae</taxon>
        <taxon>Suessiales</taxon>
        <taxon>Symbiodiniaceae</taxon>
        <taxon>Symbiodinium</taxon>
    </lineage>
</organism>
<dbReference type="OrthoDB" id="205108at2759"/>
<dbReference type="PANTHER" id="PTHR31306">
    <property type="entry name" value="ALPHA-1,6-MANNOSYLTRANSFERASE MNN11-RELATED"/>
    <property type="match status" value="1"/>
</dbReference>
<keyword evidence="5" id="KW-1185">Reference proteome</keyword>
<gene>
    <name evidence="4" type="primary">MNN10</name>
    <name evidence="4" type="ORF">SPIL2461_LOCUS4989</name>
</gene>
<comment type="similarity">
    <text evidence="1">Belongs to the glycosyltransferase 34 family.</text>
</comment>
<evidence type="ECO:0000256" key="2">
    <source>
        <dbReference type="ARBA" id="ARBA00022676"/>
    </source>
</evidence>
<protein>
    <submittedName>
        <fullName evidence="4">MNN10 protein</fullName>
    </submittedName>
</protein>
<dbReference type="PANTHER" id="PTHR31306:SF4">
    <property type="entry name" value="ALPHA-1,2-GALACTOSYLTRANSFERASE"/>
    <property type="match status" value="1"/>
</dbReference>
<evidence type="ECO:0000313" key="5">
    <source>
        <dbReference type="Proteomes" id="UP000649617"/>
    </source>
</evidence>
<evidence type="ECO:0000313" key="4">
    <source>
        <dbReference type="EMBL" id="CAE7253570.1"/>
    </source>
</evidence>
<dbReference type="InterPro" id="IPR029044">
    <property type="entry name" value="Nucleotide-diphossugar_trans"/>
</dbReference>
<keyword evidence="3" id="KW-0808">Transferase</keyword>
<dbReference type="SUPFAM" id="SSF53448">
    <property type="entry name" value="Nucleotide-diphospho-sugar transferases"/>
    <property type="match status" value="1"/>
</dbReference>
<keyword evidence="2" id="KW-0328">Glycosyltransferase</keyword>
<accession>A0A812LXD4</accession>
<dbReference type="GO" id="GO:0000139">
    <property type="term" value="C:Golgi membrane"/>
    <property type="evidence" value="ECO:0007669"/>
    <property type="project" value="TreeGrafter"/>
</dbReference>
<dbReference type="AlphaFoldDB" id="A0A812LXD4"/>
<evidence type="ECO:0000256" key="3">
    <source>
        <dbReference type="ARBA" id="ARBA00022679"/>
    </source>
</evidence>
<dbReference type="Gene3D" id="3.90.550.10">
    <property type="entry name" value="Spore Coat Polysaccharide Biosynthesis Protein SpsA, Chain A"/>
    <property type="match status" value="1"/>
</dbReference>
<comment type="caution">
    <text evidence="4">The sequence shown here is derived from an EMBL/GenBank/DDBJ whole genome shotgun (WGS) entry which is preliminary data.</text>
</comment>